<protein>
    <submittedName>
        <fullName evidence="2">Type I phosphodiesterase/nucleotide pyrophosphatase</fullName>
    </submittedName>
</protein>
<dbReference type="PANTHER" id="PTHR10151">
    <property type="entry name" value="ECTONUCLEOTIDE PYROPHOSPHATASE/PHOSPHODIESTERASE"/>
    <property type="match status" value="1"/>
</dbReference>
<dbReference type="InterPro" id="IPR017850">
    <property type="entry name" value="Alkaline_phosphatase_core_sf"/>
</dbReference>
<dbReference type="Pfam" id="PF01663">
    <property type="entry name" value="Phosphodiest"/>
    <property type="match status" value="1"/>
</dbReference>
<proteinExistence type="predicted"/>
<sequence>MGLKLENMERDNFTEKNTKETKGYPGPETEKMLVLGLDGVPYSFLKKAISKGVMPNVARLIPGGQFKKINSVIPTVSSAAWASFMTGLDPAGHNIFGFVDRYPDPFQQFIPTARHRRGKPLWVELGEAGKKSIVINVPVTYPPDEINGVMISGFLATNLKKAVYPDNIYSKLQEMGYIIDANTWTARKSKKEFLKELHEVLQRRFQVVEWLIENRDWDYFHCHIMETDRINHFFWRDQEEKTSFAEMFYDFYRVLDRYLGKLIKRFEDRTDIILLSDHGFCTVHREVQLNSWLMKKGYLLFDTDSPASLRDMSPRSKAYSLIPGRIYINCKGREEKGTVGAGEYFELREELKEKLLNITDNERGCPVIKDVFFREEIYNGPYLERAPDLLAVPCCGYDLKSNVEQSSVFNNSFISGMHSYDDAFILSSGRNLNLDRINSIKDVKTIIIEKFTK</sequence>
<dbReference type="Proteomes" id="UP000000719">
    <property type="component" value="Chromosome"/>
</dbReference>
<dbReference type="PANTHER" id="PTHR10151:SF120">
    <property type="entry name" value="BIS(5'-ADENOSYL)-TRIPHOSPHATASE"/>
    <property type="match status" value="1"/>
</dbReference>
<dbReference type="KEGG" id="hor:Hore_17290"/>
<accession>B8CYV9</accession>
<dbReference type="SUPFAM" id="SSF53649">
    <property type="entry name" value="Alkaline phosphatase-like"/>
    <property type="match status" value="1"/>
</dbReference>
<dbReference type="GO" id="GO:0016787">
    <property type="term" value="F:hydrolase activity"/>
    <property type="evidence" value="ECO:0007669"/>
    <property type="project" value="UniProtKB-ARBA"/>
</dbReference>
<organism evidence="2 3">
    <name type="scientific">Halothermothrix orenii (strain H 168 / OCM 544 / DSM 9562)</name>
    <dbReference type="NCBI Taxonomy" id="373903"/>
    <lineage>
        <taxon>Bacteria</taxon>
        <taxon>Bacillati</taxon>
        <taxon>Bacillota</taxon>
        <taxon>Clostridia</taxon>
        <taxon>Halanaerobiales</taxon>
        <taxon>Halothermotrichaceae</taxon>
        <taxon>Halothermothrix</taxon>
    </lineage>
</organism>
<feature type="region of interest" description="Disordered" evidence="1">
    <location>
        <begin position="1"/>
        <end position="27"/>
    </location>
</feature>
<dbReference type="Gene3D" id="3.40.720.10">
    <property type="entry name" value="Alkaline Phosphatase, subunit A"/>
    <property type="match status" value="1"/>
</dbReference>
<feature type="compositionally biased region" description="Basic and acidic residues" evidence="1">
    <location>
        <begin position="1"/>
        <end position="22"/>
    </location>
</feature>
<dbReference type="EMBL" id="CP001098">
    <property type="protein sequence ID" value="ACL70478.1"/>
    <property type="molecule type" value="Genomic_DNA"/>
</dbReference>
<name>B8CYV9_HALOH</name>
<evidence type="ECO:0000313" key="2">
    <source>
        <dbReference type="EMBL" id="ACL70478.1"/>
    </source>
</evidence>
<dbReference type="AlphaFoldDB" id="B8CYV9"/>
<dbReference type="eggNOG" id="COG3379">
    <property type="taxonomic scope" value="Bacteria"/>
</dbReference>
<dbReference type="STRING" id="373903.Hore_17290"/>
<reference evidence="2 3" key="1">
    <citation type="journal article" date="2009" name="PLoS ONE">
        <title>Genome analysis of the anaerobic thermohalophilic bacterium Halothermothrix orenii.</title>
        <authorList>
            <person name="Mavromatis K."/>
            <person name="Ivanova N."/>
            <person name="Anderson I."/>
            <person name="Lykidis A."/>
            <person name="Hooper S.D."/>
            <person name="Sun H."/>
            <person name="Kunin V."/>
            <person name="Lapidus A."/>
            <person name="Hugenholtz P."/>
            <person name="Patel B."/>
            <person name="Kyrpides N.C."/>
        </authorList>
    </citation>
    <scope>NUCLEOTIDE SEQUENCE [LARGE SCALE GENOMIC DNA]</scope>
    <source>
        <strain evidence="3">H 168 / OCM 544 / DSM 9562</strain>
    </source>
</reference>
<dbReference type="InterPro" id="IPR002591">
    <property type="entry name" value="Phosphodiest/P_Trfase"/>
</dbReference>
<evidence type="ECO:0000313" key="3">
    <source>
        <dbReference type="Proteomes" id="UP000000719"/>
    </source>
</evidence>
<dbReference type="HOGENOM" id="CLU_024306_1_0_9"/>
<gene>
    <name evidence="2" type="ordered locus">Hore_17290</name>
</gene>
<evidence type="ECO:0000256" key="1">
    <source>
        <dbReference type="SAM" id="MobiDB-lite"/>
    </source>
</evidence>
<keyword evidence="3" id="KW-1185">Reference proteome</keyword>